<dbReference type="InterPro" id="IPR037069">
    <property type="entry name" value="AcylCoA_DH/ox_N_sf"/>
</dbReference>
<keyword evidence="11" id="KW-1185">Reference proteome</keyword>
<dbReference type="SUPFAM" id="SSF47203">
    <property type="entry name" value="Acyl-CoA dehydrogenase C-terminal domain-like"/>
    <property type="match status" value="1"/>
</dbReference>
<dbReference type="Pfam" id="PF02771">
    <property type="entry name" value="Acyl-CoA_dh_N"/>
    <property type="match status" value="1"/>
</dbReference>
<evidence type="ECO:0000256" key="4">
    <source>
        <dbReference type="ARBA" id="ARBA00022827"/>
    </source>
</evidence>
<evidence type="ECO:0000259" key="8">
    <source>
        <dbReference type="Pfam" id="PF02770"/>
    </source>
</evidence>
<dbReference type="Pfam" id="PF02770">
    <property type="entry name" value="Acyl-CoA_dh_M"/>
    <property type="match status" value="1"/>
</dbReference>
<comment type="cofactor">
    <cofactor evidence="1 6">
        <name>FAD</name>
        <dbReference type="ChEBI" id="CHEBI:57692"/>
    </cofactor>
</comment>
<dbReference type="InterPro" id="IPR009075">
    <property type="entry name" value="AcylCo_DH/oxidase_C"/>
</dbReference>
<feature type="domain" description="Acyl-CoA dehydrogenase/oxidase C-terminal" evidence="7">
    <location>
        <begin position="224"/>
        <end position="362"/>
    </location>
</feature>
<dbReference type="Proteomes" id="UP001595839">
    <property type="component" value="Unassembled WGS sequence"/>
</dbReference>
<feature type="domain" description="Acyl-CoA oxidase/dehydrogenase middle" evidence="8">
    <location>
        <begin position="123"/>
        <end position="193"/>
    </location>
</feature>
<dbReference type="CDD" id="cd00567">
    <property type="entry name" value="ACAD"/>
    <property type="match status" value="1"/>
</dbReference>
<keyword evidence="5 6" id="KW-0560">Oxidoreductase</keyword>
<evidence type="ECO:0000256" key="5">
    <source>
        <dbReference type="ARBA" id="ARBA00023002"/>
    </source>
</evidence>
<keyword evidence="4 6" id="KW-0274">FAD</keyword>
<dbReference type="InterPro" id="IPR013786">
    <property type="entry name" value="AcylCoA_DH/ox_N"/>
</dbReference>
<dbReference type="RefSeq" id="WP_381169563.1">
    <property type="nucleotide sequence ID" value="NZ_JBHSFK010000004.1"/>
</dbReference>
<dbReference type="EMBL" id="JBHSFK010000004">
    <property type="protein sequence ID" value="MFC4499436.1"/>
    <property type="molecule type" value="Genomic_DNA"/>
</dbReference>
<gene>
    <name evidence="10" type="ORF">ACFPIH_07825</name>
</gene>
<dbReference type="InterPro" id="IPR006091">
    <property type="entry name" value="Acyl-CoA_Oxase/DH_mid-dom"/>
</dbReference>
<evidence type="ECO:0000313" key="10">
    <source>
        <dbReference type="EMBL" id="MFC4499436.1"/>
    </source>
</evidence>
<protein>
    <submittedName>
        <fullName evidence="10">Acyl-CoA dehydrogenase family protein</fullName>
        <ecNumber evidence="10">1.-.-.-</ecNumber>
    </submittedName>
</protein>
<dbReference type="EC" id="1.-.-.-" evidence="10"/>
<organism evidence="10 11">
    <name type="scientific">Streptomyces vulcanius</name>
    <dbReference type="NCBI Taxonomy" id="1441876"/>
    <lineage>
        <taxon>Bacteria</taxon>
        <taxon>Bacillati</taxon>
        <taxon>Actinomycetota</taxon>
        <taxon>Actinomycetes</taxon>
        <taxon>Kitasatosporales</taxon>
        <taxon>Streptomycetaceae</taxon>
        <taxon>Streptomyces</taxon>
    </lineage>
</organism>
<dbReference type="InterPro" id="IPR009100">
    <property type="entry name" value="AcylCoA_DH/oxidase_NM_dom_sf"/>
</dbReference>
<dbReference type="GO" id="GO:0016491">
    <property type="term" value="F:oxidoreductase activity"/>
    <property type="evidence" value="ECO:0007669"/>
    <property type="project" value="UniProtKB-KW"/>
</dbReference>
<evidence type="ECO:0000259" key="7">
    <source>
        <dbReference type="Pfam" id="PF00441"/>
    </source>
</evidence>
<evidence type="ECO:0000256" key="2">
    <source>
        <dbReference type="ARBA" id="ARBA00009347"/>
    </source>
</evidence>
<sequence length="374" mass="39958">MNFELSEEQEMLREASRDLLTDLAPIEHVRAWTDRDEDVDPEVWRLTADLGWPGLGLPEEYGGTGQGLVELAVVAEEIGRALGRGPFAPTAIVGRALAVAAPPGLRAEVLPALAAGSDWATWAFAEPRAPWSLDGVRATARSDADSIVLDGVKTAVQDAGGARWLLVTARHDGVPASFLVDRTAPGVTVRRQRVLDLTRSFYEVGFEGVRVPGGCRLTGGPDEIQRLLDEASVLRCADALGAMERMLELTVEHARAREQFGRPIGTFQAVKHACADMALLVRGTRAATAYAAMATDAGADDTARAVCAAASYTSAGAGEVAARALQLHGGIGFTWEHELHLHLRRARADSVLYGDAAVHRDRLCTLLRRSSASA</sequence>
<dbReference type="SUPFAM" id="SSF56645">
    <property type="entry name" value="Acyl-CoA dehydrogenase NM domain-like"/>
    <property type="match status" value="1"/>
</dbReference>
<feature type="domain" description="Acyl-CoA dehydrogenase/oxidase N-terminal" evidence="9">
    <location>
        <begin position="6"/>
        <end position="116"/>
    </location>
</feature>
<evidence type="ECO:0000256" key="1">
    <source>
        <dbReference type="ARBA" id="ARBA00001974"/>
    </source>
</evidence>
<dbReference type="PANTHER" id="PTHR43884:SF20">
    <property type="entry name" value="ACYL-COA DEHYDROGENASE FADE28"/>
    <property type="match status" value="1"/>
</dbReference>
<evidence type="ECO:0000259" key="9">
    <source>
        <dbReference type="Pfam" id="PF02771"/>
    </source>
</evidence>
<evidence type="ECO:0000256" key="6">
    <source>
        <dbReference type="RuleBase" id="RU362125"/>
    </source>
</evidence>
<comment type="similarity">
    <text evidence="2 6">Belongs to the acyl-CoA dehydrogenase family.</text>
</comment>
<evidence type="ECO:0000313" key="11">
    <source>
        <dbReference type="Proteomes" id="UP001595839"/>
    </source>
</evidence>
<dbReference type="Gene3D" id="1.10.540.10">
    <property type="entry name" value="Acyl-CoA dehydrogenase/oxidase, N-terminal domain"/>
    <property type="match status" value="1"/>
</dbReference>
<proteinExistence type="inferred from homology"/>
<keyword evidence="3 6" id="KW-0285">Flavoprotein</keyword>
<dbReference type="InterPro" id="IPR036250">
    <property type="entry name" value="AcylCo_DH-like_C"/>
</dbReference>
<name>A0ABV9APP9_9ACTN</name>
<dbReference type="InterPro" id="IPR046373">
    <property type="entry name" value="Acyl-CoA_Oxase/DH_mid-dom_sf"/>
</dbReference>
<comment type="caution">
    <text evidence="10">The sequence shown here is derived from an EMBL/GenBank/DDBJ whole genome shotgun (WGS) entry which is preliminary data.</text>
</comment>
<dbReference type="PANTHER" id="PTHR43884">
    <property type="entry name" value="ACYL-COA DEHYDROGENASE"/>
    <property type="match status" value="1"/>
</dbReference>
<dbReference type="Pfam" id="PF00441">
    <property type="entry name" value="Acyl-CoA_dh_1"/>
    <property type="match status" value="1"/>
</dbReference>
<dbReference type="Gene3D" id="1.20.140.10">
    <property type="entry name" value="Butyryl-CoA Dehydrogenase, subunit A, domain 3"/>
    <property type="match status" value="1"/>
</dbReference>
<reference evidence="11" key="1">
    <citation type="journal article" date="2019" name="Int. J. Syst. Evol. Microbiol.">
        <title>The Global Catalogue of Microorganisms (GCM) 10K type strain sequencing project: providing services to taxonomists for standard genome sequencing and annotation.</title>
        <authorList>
            <consortium name="The Broad Institute Genomics Platform"/>
            <consortium name="The Broad Institute Genome Sequencing Center for Infectious Disease"/>
            <person name="Wu L."/>
            <person name="Ma J."/>
        </authorList>
    </citation>
    <scope>NUCLEOTIDE SEQUENCE [LARGE SCALE GENOMIC DNA]</scope>
    <source>
        <strain evidence="11">CGMCC 4.7177</strain>
    </source>
</reference>
<accession>A0ABV9APP9</accession>
<dbReference type="Gene3D" id="2.40.110.10">
    <property type="entry name" value="Butyryl-CoA Dehydrogenase, subunit A, domain 2"/>
    <property type="match status" value="1"/>
</dbReference>
<evidence type="ECO:0000256" key="3">
    <source>
        <dbReference type="ARBA" id="ARBA00022630"/>
    </source>
</evidence>